<protein>
    <submittedName>
        <fullName evidence="4">Cysteine hydrolase</fullName>
    </submittedName>
</protein>
<dbReference type="EMBL" id="JAUCEY010000007">
    <property type="protein sequence ID" value="MDM5450977.1"/>
    <property type="molecule type" value="Genomic_DNA"/>
</dbReference>
<sequence length="197" mass="21498">MTLNIDFSKTAVLSLHMQNDIVLQEGKLGGFFGEQVEAGKVIEYGKQLIENARSSKIPVIHVCVQFNPDYSDLIANSALLTMVKQVKALEKGKWGGDIVSELHPLKDETVISHQRVGPFYGTELSHILKKGGFDSIILFGVATNVIVETTARVLSDEGYNVFIVEDCCSAATLEAHQASLGSLSMLSKIVTVNEIFK</sequence>
<evidence type="ECO:0000256" key="1">
    <source>
        <dbReference type="ARBA" id="ARBA00006336"/>
    </source>
</evidence>
<evidence type="ECO:0000313" key="5">
    <source>
        <dbReference type="Proteomes" id="UP001234602"/>
    </source>
</evidence>
<evidence type="ECO:0000313" key="4">
    <source>
        <dbReference type="EMBL" id="MDM5450977.1"/>
    </source>
</evidence>
<dbReference type="PANTHER" id="PTHR43540:SF16">
    <property type="entry name" value="ISOCHORISMATASE-LIKE DOMAIN-CONTAINING PROTEIN"/>
    <property type="match status" value="1"/>
</dbReference>
<name>A0AAW7IGI0_9BACI</name>
<dbReference type="RefSeq" id="WP_289319156.1">
    <property type="nucleotide sequence ID" value="NZ_JAUCEY010000007.1"/>
</dbReference>
<dbReference type="InterPro" id="IPR050272">
    <property type="entry name" value="Isochorismatase-like_hydrls"/>
</dbReference>
<dbReference type="SUPFAM" id="SSF52499">
    <property type="entry name" value="Isochorismatase-like hydrolases"/>
    <property type="match status" value="1"/>
</dbReference>
<dbReference type="Proteomes" id="UP001234602">
    <property type="component" value="Unassembled WGS sequence"/>
</dbReference>
<accession>A0AAW7IGI0</accession>
<dbReference type="Gene3D" id="3.40.50.850">
    <property type="entry name" value="Isochorismatase-like"/>
    <property type="match status" value="1"/>
</dbReference>
<reference evidence="4" key="1">
    <citation type="submission" date="2023-06" db="EMBL/GenBank/DDBJ databases">
        <title>Comparative genomics of Bacillaceae isolates and their secondary metabolite potential.</title>
        <authorList>
            <person name="Song L."/>
            <person name="Nielsen L.J."/>
            <person name="Mohite O."/>
            <person name="Xu X."/>
            <person name="Weber T."/>
            <person name="Kovacs A.T."/>
        </authorList>
    </citation>
    <scope>NUCLEOTIDE SEQUENCE</scope>
    <source>
        <strain evidence="4">D8_B_37</strain>
    </source>
</reference>
<feature type="domain" description="Isochorismatase-like" evidence="3">
    <location>
        <begin position="10"/>
        <end position="193"/>
    </location>
</feature>
<dbReference type="GO" id="GO:0016787">
    <property type="term" value="F:hydrolase activity"/>
    <property type="evidence" value="ECO:0007669"/>
    <property type="project" value="UniProtKB-KW"/>
</dbReference>
<evidence type="ECO:0000259" key="3">
    <source>
        <dbReference type="Pfam" id="PF00857"/>
    </source>
</evidence>
<dbReference type="Pfam" id="PF00857">
    <property type="entry name" value="Isochorismatase"/>
    <property type="match status" value="1"/>
</dbReference>
<comment type="caution">
    <text evidence="4">The sequence shown here is derived from an EMBL/GenBank/DDBJ whole genome shotgun (WGS) entry which is preliminary data.</text>
</comment>
<comment type="similarity">
    <text evidence="1">Belongs to the isochorismatase family.</text>
</comment>
<dbReference type="InterPro" id="IPR000868">
    <property type="entry name" value="Isochorismatase-like_dom"/>
</dbReference>
<evidence type="ECO:0000256" key="2">
    <source>
        <dbReference type="ARBA" id="ARBA00022801"/>
    </source>
</evidence>
<organism evidence="4 5">
    <name type="scientific">Peribacillus simplex</name>
    <dbReference type="NCBI Taxonomy" id="1478"/>
    <lineage>
        <taxon>Bacteria</taxon>
        <taxon>Bacillati</taxon>
        <taxon>Bacillota</taxon>
        <taxon>Bacilli</taxon>
        <taxon>Bacillales</taxon>
        <taxon>Bacillaceae</taxon>
        <taxon>Peribacillus</taxon>
    </lineage>
</organism>
<dbReference type="InterPro" id="IPR036380">
    <property type="entry name" value="Isochorismatase-like_sf"/>
</dbReference>
<gene>
    <name evidence="4" type="ORF">QUF89_01750</name>
</gene>
<keyword evidence="2 4" id="KW-0378">Hydrolase</keyword>
<dbReference type="CDD" id="cd00431">
    <property type="entry name" value="cysteine_hydrolases"/>
    <property type="match status" value="1"/>
</dbReference>
<dbReference type="AlphaFoldDB" id="A0AAW7IGI0"/>
<proteinExistence type="inferred from homology"/>
<dbReference type="PANTHER" id="PTHR43540">
    <property type="entry name" value="PEROXYUREIDOACRYLATE/UREIDOACRYLATE AMIDOHYDROLASE-RELATED"/>
    <property type="match status" value="1"/>
</dbReference>